<evidence type="ECO:0000256" key="3">
    <source>
        <dbReference type="ARBA" id="ARBA00020586"/>
    </source>
</evidence>
<dbReference type="PANTHER" id="PTHR31438">
    <property type="entry name" value="LYSINE N-ACYLTRANSFERASE C17G9.06C-RELATED"/>
    <property type="match status" value="1"/>
</dbReference>
<evidence type="ECO:0000256" key="2">
    <source>
        <dbReference type="ARBA" id="ARBA00004924"/>
    </source>
</evidence>
<dbReference type="InterPro" id="IPR016181">
    <property type="entry name" value="Acyl_CoA_acyltransferase"/>
</dbReference>
<dbReference type="Pfam" id="PF13523">
    <property type="entry name" value="Acetyltransf_8"/>
    <property type="match status" value="1"/>
</dbReference>
<dbReference type="GO" id="GO:0016410">
    <property type="term" value="F:N-acyltransferase activity"/>
    <property type="evidence" value="ECO:0007669"/>
    <property type="project" value="TreeGrafter"/>
</dbReference>
<dbReference type="InterPro" id="IPR000182">
    <property type="entry name" value="GNAT_dom"/>
</dbReference>
<dbReference type="SUPFAM" id="SSF55729">
    <property type="entry name" value="Acyl-CoA N-acyltransferases (Nat)"/>
    <property type="match status" value="1"/>
</dbReference>
<proteinExistence type="predicted"/>
<keyword evidence="7" id="KW-0808">Transferase</keyword>
<gene>
    <name evidence="7" type="ORF">AVDCRST_MAG22-3215</name>
</gene>
<comment type="function">
    <text evidence="1">Acyltransferase required for the direct transfer of medium- to long-chain fatty acyl moieties from a carrier protein (MbtL) on to the epsilon-amino group of lysine residue in the mycobactin core.</text>
</comment>
<dbReference type="AlphaFoldDB" id="A0A6J4Q2G2"/>
<sequence length="200" mass="22572">MSVLAGADEITGEAGRMDPGGISFRPLRSSDLDLMHRWLNTPHVRRWWYDEGTSPREIEGKYLPLIEGRDAAKPFVILYREKPIGYIQWYPTSDEDDGEYASLVAVENAAGVDMFIGETEYLYQDLGQHIIRRLLSEHVFSGPGVEVCAIGPEPNNAAAVRAYEKAGFRFFKTIQVPGEPEPEYLMTLTKEEFERNAGVE</sequence>
<name>A0A6J4Q2G2_9ACTN</name>
<evidence type="ECO:0000256" key="4">
    <source>
        <dbReference type="ARBA" id="ARBA00023251"/>
    </source>
</evidence>
<organism evidence="7">
    <name type="scientific">uncultured Rubrobacteraceae bacterium</name>
    <dbReference type="NCBI Taxonomy" id="349277"/>
    <lineage>
        <taxon>Bacteria</taxon>
        <taxon>Bacillati</taxon>
        <taxon>Actinomycetota</taxon>
        <taxon>Rubrobacteria</taxon>
        <taxon>Rubrobacterales</taxon>
        <taxon>Rubrobacteraceae</taxon>
        <taxon>environmental samples</taxon>
    </lineage>
</organism>
<keyword evidence="4" id="KW-0046">Antibiotic resistance</keyword>
<accession>A0A6J4Q2G2</accession>
<dbReference type="UniPathway" id="UPA00011"/>
<protein>
    <recommendedName>
        <fullName evidence="3">Lysine N-acyltransferase MbtK</fullName>
    </recommendedName>
    <alternativeName>
        <fullName evidence="5">Mycobactin synthase protein K</fullName>
    </alternativeName>
</protein>
<evidence type="ECO:0000313" key="7">
    <source>
        <dbReference type="EMBL" id="CAA9430269.1"/>
    </source>
</evidence>
<reference evidence="7" key="1">
    <citation type="submission" date="2020-02" db="EMBL/GenBank/DDBJ databases">
        <authorList>
            <person name="Meier V. D."/>
        </authorList>
    </citation>
    <scope>NUCLEOTIDE SEQUENCE</scope>
    <source>
        <strain evidence="7">AVDCRST_MAG22</strain>
    </source>
</reference>
<evidence type="ECO:0000259" key="6">
    <source>
        <dbReference type="PROSITE" id="PS51186"/>
    </source>
</evidence>
<dbReference type="InterPro" id="IPR019432">
    <property type="entry name" value="Acyltransferase_MbtK/IucB-like"/>
</dbReference>
<dbReference type="GO" id="GO:0019290">
    <property type="term" value="P:siderophore biosynthetic process"/>
    <property type="evidence" value="ECO:0007669"/>
    <property type="project" value="InterPro"/>
</dbReference>
<dbReference type="SMART" id="SM01006">
    <property type="entry name" value="AlcB"/>
    <property type="match status" value="1"/>
</dbReference>
<comment type="pathway">
    <text evidence="2">Siderophore biosynthesis.</text>
</comment>
<evidence type="ECO:0000256" key="5">
    <source>
        <dbReference type="ARBA" id="ARBA00031122"/>
    </source>
</evidence>
<dbReference type="PANTHER" id="PTHR31438:SF1">
    <property type="entry name" value="LYSINE N-ACYLTRANSFERASE C17G9.06C-RELATED"/>
    <property type="match status" value="1"/>
</dbReference>
<dbReference type="Gene3D" id="3.40.630.30">
    <property type="match status" value="1"/>
</dbReference>
<dbReference type="GO" id="GO:0046677">
    <property type="term" value="P:response to antibiotic"/>
    <property type="evidence" value="ECO:0007669"/>
    <property type="project" value="UniProtKB-KW"/>
</dbReference>
<dbReference type="EMBL" id="CADCUV010000152">
    <property type="protein sequence ID" value="CAA9430269.1"/>
    <property type="molecule type" value="Genomic_DNA"/>
</dbReference>
<feature type="domain" description="N-acetyltransferase" evidence="6">
    <location>
        <begin position="22"/>
        <end position="191"/>
    </location>
</feature>
<evidence type="ECO:0000256" key="1">
    <source>
        <dbReference type="ARBA" id="ARBA00003818"/>
    </source>
</evidence>
<dbReference type="PROSITE" id="PS51186">
    <property type="entry name" value="GNAT"/>
    <property type="match status" value="1"/>
</dbReference>